<dbReference type="PANTHER" id="PTHR43776">
    <property type="entry name" value="TRANSPORT ATP-BINDING PROTEIN"/>
    <property type="match status" value="1"/>
</dbReference>
<keyword evidence="3" id="KW-0813">Transport</keyword>
<dbReference type="Pfam" id="PF08352">
    <property type="entry name" value="oligo_HPY"/>
    <property type="match status" value="1"/>
</dbReference>
<dbReference type="InterPro" id="IPR013563">
    <property type="entry name" value="Oligopep_ABC_C"/>
</dbReference>
<feature type="domain" description="ABC transporter" evidence="7">
    <location>
        <begin position="82"/>
        <end position="325"/>
    </location>
</feature>
<dbReference type="EMBL" id="VWPK01000010">
    <property type="protein sequence ID" value="KAA5612748.1"/>
    <property type="molecule type" value="Genomic_DNA"/>
</dbReference>
<protein>
    <submittedName>
        <fullName evidence="8">ABC transporter ATP-binding protein</fullName>
    </submittedName>
</protein>
<dbReference type="FunFam" id="3.40.50.300:FF:000016">
    <property type="entry name" value="Oligopeptide ABC transporter ATP-binding component"/>
    <property type="match status" value="1"/>
</dbReference>
<feature type="compositionally biased region" description="Basic residues" evidence="6">
    <location>
        <begin position="1"/>
        <end position="11"/>
    </location>
</feature>
<organism evidence="8 9">
    <name type="scientific">Rhodovastum atsumiense</name>
    <dbReference type="NCBI Taxonomy" id="504468"/>
    <lineage>
        <taxon>Bacteria</taxon>
        <taxon>Pseudomonadati</taxon>
        <taxon>Pseudomonadota</taxon>
        <taxon>Alphaproteobacteria</taxon>
        <taxon>Acetobacterales</taxon>
        <taxon>Acetobacteraceae</taxon>
        <taxon>Rhodovastum</taxon>
    </lineage>
</organism>
<keyword evidence="4" id="KW-0547">Nucleotide-binding</keyword>
<gene>
    <name evidence="8" type="ORF">F1189_08415</name>
</gene>
<dbReference type="InterPro" id="IPR003439">
    <property type="entry name" value="ABC_transporter-like_ATP-bd"/>
</dbReference>
<dbReference type="SMART" id="SM00382">
    <property type="entry name" value="AAA"/>
    <property type="match status" value="1"/>
</dbReference>
<dbReference type="Gene3D" id="3.40.50.300">
    <property type="entry name" value="P-loop containing nucleotide triphosphate hydrolases"/>
    <property type="match status" value="1"/>
</dbReference>
<dbReference type="GO" id="GO:0016887">
    <property type="term" value="F:ATP hydrolysis activity"/>
    <property type="evidence" value="ECO:0007669"/>
    <property type="project" value="InterPro"/>
</dbReference>
<evidence type="ECO:0000259" key="7">
    <source>
        <dbReference type="PROSITE" id="PS50893"/>
    </source>
</evidence>
<sequence>MRAACARRRSAPRGGTPAPTACRRSPGRSARRSGRRAAASPPGVRARRPPAILPHHRSNPAGRGVGSPARQPRRRNASVSLLSVEDLVVRYGQGAGAVQAVDGVTFTVGAGEAVGLVGESGCGKSSLGRAILRLQPAAAGAVRVEGTDILSLPERRLVPYRRRLQMVFQDPFGALNPRQTLARLLETPLRVHGERDPLARRRRSLEMLARVGLPAAALHRYPHEFSGGQRQRIGIARALMLRPDLVVCDEPVSALDVSIQAQILNLLVELRGELGLACLFISHDLSVVRYFADRVLVMYLGRIVESADHATLWAAPRHPYTQALLAAVPRADPARRTPPAALRGDSGTARPATGCRFRPRCTAAGPHCATHDPALRAVAPGHFVACHLA</sequence>
<dbReference type="GO" id="GO:0005886">
    <property type="term" value="C:plasma membrane"/>
    <property type="evidence" value="ECO:0007669"/>
    <property type="project" value="UniProtKB-SubCell"/>
</dbReference>
<dbReference type="GO" id="GO:0005524">
    <property type="term" value="F:ATP binding"/>
    <property type="evidence" value="ECO:0007669"/>
    <property type="project" value="UniProtKB-KW"/>
</dbReference>
<comment type="similarity">
    <text evidence="2">Belongs to the ABC transporter superfamily.</text>
</comment>
<keyword evidence="9" id="KW-1185">Reference proteome</keyword>
<dbReference type="CDD" id="cd03257">
    <property type="entry name" value="ABC_NikE_OppD_transporters"/>
    <property type="match status" value="1"/>
</dbReference>
<dbReference type="OrthoDB" id="9802264at2"/>
<comment type="caution">
    <text evidence="8">The sequence shown here is derived from an EMBL/GenBank/DDBJ whole genome shotgun (WGS) entry which is preliminary data.</text>
</comment>
<evidence type="ECO:0000256" key="5">
    <source>
        <dbReference type="ARBA" id="ARBA00022840"/>
    </source>
</evidence>
<evidence type="ECO:0000313" key="8">
    <source>
        <dbReference type="EMBL" id="KAA5612748.1"/>
    </source>
</evidence>
<dbReference type="Proteomes" id="UP000325255">
    <property type="component" value="Unassembled WGS sequence"/>
</dbReference>
<dbReference type="SUPFAM" id="SSF52540">
    <property type="entry name" value="P-loop containing nucleoside triphosphate hydrolases"/>
    <property type="match status" value="1"/>
</dbReference>
<dbReference type="Pfam" id="PF00005">
    <property type="entry name" value="ABC_tran"/>
    <property type="match status" value="1"/>
</dbReference>
<feature type="compositionally biased region" description="Basic residues" evidence="6">
    <location>
        <begin position="25"/>
        <end position="35"/>
    </location>
</feature>
<dbReference type="GO" id="GO:0055085">
    <property type="term" value="P:transmembrane transport"/>
    <property type="evidence" value="ECO:0007669"/>
    <property type="project" value="UniProtKB-ARBA"/>
</dbReference>
<dbReference type="PROSITE" id="PS00211">
    <property type="entry name" value="ABC_TRANSPORTER_1"/>
    <property type="match status" value="1"/>
</dbReference>
<evidence type="ECO:0000256" key="1">
    <source>
        <dbReference type="ARBA" id="ARBA00004417"/>
    </source>
</evidence>
<evidence type="ECO:0000256" key="4">
    <source>
        <dbReference type="ARBA" id="ARBA00022741"/>
    </source>
</evidence>
<dbReference type="InterPro" id="IPR003593">
    <property type="entry name" value="AAA+_ATPase"/>
</dbReference>
<dbReference type="InterPro" id="IPR017871">
    <property type="entry name" value="ABC_transporter-like_CS"/>
</dbReference>
<dbReference type="InterPro" id="IPR050319">
    <property type="entry name" value="ABC_transp_ATP-bind"/>
</dbReference>
<evidence type="ECO:0000256" key="6">
    <source>
        <dbReference type="SAM" id="MobiDB-lite"/>
    </source>
</evidence>
<comment type="subcellular location">
    <subcellularLocation>
        <location evidence="1">Cell inner membrane</location>
        <topology evidence="1">Peripheral membrane protein</topology>
    </subcellularLocation>
</comment>
<feature type="region of interest" description="Disordered" evidence="6">
    <location>
        <begin position="1"/>
        <end position="77"/>
    </location>
</feature>
<dbReference type="AlphaFoldDB" id="A0A5M6IZG6"/>
<name>A0A5M6IZG6_9PROT</name>
<proteinExistence type="inferred from homology"/>
<evidence type="ECO:0000313" key="9">
    <source>
        <dbReference type="Proteomes" id="UP000325255"/>
    </source>
</evidence>
<accession>A0A5M6IZG6</accession>
<evidence type="ECO:0000256" key="3">
    <source>
        <dbReference type="ARBA" id="ARBA00022448"/>
    </source>
</evidence>
<dbReference type="NCBIfam" id="TIGR01727">
    <property type="entry name" value="oligo_HPY"/>
    <property type="match status" value="1"/>
</dbReference>
<dbReference type="PROSITE" id="PS50893">
    <property type="entry name" value="ABC_TRANSPORTER_2"/>
    <property type="match status" value="1"/>
</dbReference>
<dbReference type="PANTHER" id="PTHR43776:SF7">
    <property type="entry name" value="D,D-DIPEPTIDE TRANSPORT ATP-BINDING PROTEIN DDPF-RELATED"/>
    <property type="match status" value="1"/>
</dbReference>
<dbReference type="GO" id="GO:0015833">
    <property type="term" value="P:peptide transport"/>
    <property type="evidence" value="ECO:0007669"/>
    <property type="project" value="InterPro"/>
</dbReference>
<evidence type="ECO:0000256" key="2">
    <source>
        <dbReference type="ARBA" id="ARBA00005417"/>
    </source>
</evidence>
<keyword evidence="5 8" id="KW-0067">ATP-binding</keyword>
<reference evidence="8 9" key="1">
    <citation type="submission" date="2019-09" db="EMBL/GenBank/DDBJ databases">
        <title>Genome sequence of Rhodovastum atsumiense, a diverse member of the Acetobacteraceae family of non-sulfur purple photosynthetic bacteria.</title>
        <authorList>
            <person name="Meyer T."/>
            <person name="Kyndt J."/>
        </authorList>
    </citation>
    <scope>NUCLEOTIDE SEQUENCE [LARGE SCALE GENOMIC DNA]</scope>
    <source>
        <strain evidence="8 9">DSM 21279</strain>
    </source>
</reference>
<dbReference type="InterPro" id="IPR027417">
    <property type="entry name" value="P-loop_NTPase"/>
</dbReference>